<dbReference type="Pfam" id="PF05751">
    <property type="entry name" value="FixH"/>
    <property type="match status" value="1"/>
</dbReference>
<dbReference type="Proteomes" id="UP000886251">
    <property type="component" value="Unassembled WGS sequence"/>
</dbReference>
<proteinExistence type="predicted"/>
<feature type="transmembrane region" description="Helical" evidence="1">
    <location>
        <begin position="12"/>
        <end position="33"/>
    </location>
</feature>
<reference evidence="2" key="1">
    <citation type="journal article" date="2020" name="mSystems">
        <title>Genome- and Community-Level Interaction Insights into Carbon Utilization and Element Cycling Functions of Hydrothermarchaeota in Hydrothermal Sediment.</title>
        <authorList>
            <person name="Zhou Z."/>
            <person name="Liu Y."/>
            <person name="Xu W."/>
            <person name="Pan J."/>
            <person name="Luo Z.H."/>
            <person name="Li M."/>
        </authorList>
    </citation>
    <scope>NUCLEOTIDE SEQUENCE [LARGE SCALE GENOMIC DNA]</scope>
    <source>
        <strain evidence="2">HyVt-443</strain>
    </source>
</reference>
<comment type="caution">
    <text evidence="2">The sequence shown here is derived from an EMBL/GenBank/DDBJ whole genome shotgun (WGS) entry which is preliminary data.</text>
</comment>
<evidence type="ECO:0000256" key="1">
    <source>
        <dbReference type="SAM" id="Phobius"/>
    </source>
</evidence>
<organism evidence="2">
    <name type="scientific">Sedimenticola thiotaurini</name>
    <dbReference type="NCBI Taxonomy" id="1543721"/>
    <lineage>
        <taxon>Bacteria</taxon>
        <taxon>Pseudomonadati</taxon>
        <taxon>Pseudomonadota</taxon>
        <taxon>Gammaproteobacteria</taxon>
        <taxon>Chromatiales</taxon>
        <taxon>Sedimenticolaceae</taxon>
        <taxon>Sedimenticola</taxon>
    </lineage>
</organism>
<gene>
    <name evidence="2" type="ORF">ENI96_00625</name>
</gene>
<keyword evidence="1" id="KW-0812">Transmembrane</keyword>
<keyword evidence="1" id="KW-0472">Membrane</keyword>
<evidence type="ECO:0000313" key="2">
    <source>
        <dbReference type="EMBL" id="HEB94916.1"/>
    </source>
</evidence>
<dbReference type="InterPro" id="IPR008620">
    <property type="entry name" value="FixH"/>
</dbReference>
<dbReference type="EMBL" id="DRKP01000007">
    <property type="protein sequence ID" value="HEB94916.1"/>
    <property type="molecule type" value="Genomic_DNA"/>
</dbReference>
<sequence>MADKNSAWRSPWVLFWFGLLALFFVFTGFRVFFAITSNPGLVVEDYYERGEAYSRDRLKREARDPGWQMEIEAPEFVDIGKPTLFGFRLKNKVGKPIDADAVIFYVYRPADKRQDFEVPMRRVGVGHYTAEVSFPLLGVWDILISAKNGPDEYNLAHRISAGVK</sequence>
<keyword evidence="1" id="KW-1133">Transmembrane helix</keyword>
<name>A0A831RL96_9GAMM</name>
<protein>
    <submittedName>
        <fullName evidence="2">Nitrogen fixation protein FixH</fullName>
    </submittedName>
</protein>
<dbReference type="AlphaFoldDB" id="A0A831RL96"/>
<accession>A0A831RL96</accession>